<proteinExistence type="predicted"/>
<accession>A0A2W5VAR2</accession>
<dbReference type="Proteomes" id="UP000249393">
    <property type="component" value="Unassembled WGS sequence"/>
</dbReference>
<evidence type="ECO:0000313" key="2">
    <source>
        <dbReference type="EMBL" id="PZR36352.1"/>
    </source>
</evidence>
<comment type="caution">
    <text evidence="2">The sequence shown here is derived from an EMBL/GenBank/DDBJ whole genome shotgun (WGS) entry which is preliminary data.</text>
</comment>
<protein>
    <recommendedName>
        <fullName evidence="4">Lipoprotein</fullName>
    </recommendedName>
</protein>
<dbReference type="EMBL" id="QFQZ01000007">
    <property type="protein sequence ID" value="PZR36352.1"/>
    <property type="molecule type" value="Genomic_DNA"/>
</dbReference>
<feature type="chain" id="PRO_5015959586" description="Lipoprotein" evidence="1">
    <location>
        <begin position="22"/>
        <end position="155"/>
    </location>
</feature>
<dbReference type="PROSITE" id="PS51257">
    <property type="entry name" value="PROKAR_LIPOPROTEIN"/>
    <property type="match status" value="1"/>
</dbReference>
<gene>
    <name evidence="2" type="ORF">DI526_04055</name>
</gene>
<evidence type="ECO:0000313" key="3">
    <source>
        <dbReference type="Proteomes" id="UP000249393"/>
    </source>
</evidence>
<name>A0A2W5VAR2_9CAUL</name>
<dbReference type="AlphaFoldDB" id="A0A2W5VAR2"/>
<dbReference type="RefSeq" id="WP_304274354.1">
    <property type="nucleotide sequence ID" value="NZ_QFQZ01000007.1"/>
</dbReference>
<reference evidence="2 3" key="1">
    <citation type="submission" date="2017-08" db="EMBL/GenBank/DDBJ databases">
        <title>Infants hospitalized years apart are colonized by the same room-sourced microbial strains.</title>
        <authorList>
            <person name="Brooks B."/>
            <person name="Olm M.R."/>
            <person name="Firek B.A."/>
            <person name="Baker R."/>
            <person name="Thomas B.C."/>
            <person name="Morowitz M.J."/>
            <person name="Banfield J.F."/>
        </authorList>
    </citation>
    <scope>NUCLEOTIDE SEQUENCE [LARGE SCALE GENOMIC DNA]</scope>
    <source>
        <strain evidence="2">S2_003_000_R2_4</strain>
    </source>
</reference>
<evidence type="ECO:0008006" key="4">
    <source>
        <dbReference type="Google" id="ProtNLM"/>
    </source>
</evidence>
<feature type="signal peptide" evidence="1">
    <location>
        <begin position="1"/>
        <end position="21"/>
    </location>
</feature>
<organism evidence="2 3">
    <name type="scientific">Caulobacter segnis</name>
    <dbReference type="NCBI Taxonomy" id="88688"/>
    <lineage>
        <taxon>Bacteria</taxon>
        <taxon>Pseudomonadati</taxon>
        <taxon>Pseudomonadota</taxon>
        <taxon>Alphaproteobacteria</taxon>
        <taxon>Caulobacterales</taxon>
        <taxon>Caulobacteraceae</taxon>
        <taxon>Caulobacter</taxon>
    </lineage>
</organism>
<keyword evidence="1" id="KW-0732">Signal</keyword>
<evidence type="ECO:0000256" key="1">
    <source>
        <dbReference type="SAM" id="SignalP"/>
    </source>
</evidence>
<sequence>MPSRAAAAVVAVILAAGLAGCAHEKVAANGYRWAYLADAGEDPRLAYGRPDSDDVVLMMSCRPGQDRVEVSAMGLSGGEIVLASGRAESRFAAAKLDDAMGGDLLAGRGEASAEALDRFRRSGDLALLTKGERHSLAANSADQGQVRAFFKACRA</sequence>